<evidence type="ECO:0000313" key="16">
    <source>
        <dbReference type="Proteomes" id="UP001215280"/>
    </source>
</evidence>
<gene>
    <name evidence="15" type="ORF">DFH07DRAFT_806551</name>
</gene>
<evidence type="ECO:0000259" key="13">
    <source>
        <dbReference type="PROSITE" id="PS50290"/>
    </source>
</evidence>
<evidence type="ECO:0000256" key="7">
    <source>
        <dbReference type="ARBA" id="ARBA00022763"/>
    </source>
</evidence>
<dbReference type="InterPro" id="IPR018936">
    <property type="entry name" value="PI3/4_kinase_CS"/>
</dbReference>
<dbReference type="Proteomes" id="UP001215280">
    <property type="component" value="Unassembled WGS sequence"/>
</dbReference>
<evidence type="ECO:0000256" key="5">
    <source>
        <dbReference type="ARBA" id="ARBA00022679"/>
    </source>
</evidence>
<comment type="subcellular location">
    <subcellularLocation>
        <location evidence="1">Nucleus</location>
    </subcellularLocation>
</comment>
<keyword evidence="9" id="KW-0067">ATP-binding</keyword>
<keyword evidence="11" id="KW-0539">Nucleus</keyword>
<proteinExistence type="inferred from homology"/>
<dbReference type="SUPFAM" id="SSF48371">
    <property type="entry name" value="ARM repeat"/>
    <property type="match status" value="1"/>
</dbReference>
<feature type="domain" description="FAT" evidence="14">
    <location>
        <begin position="646"/>
        <end position="1191"/>
    </location>
</feature>
<dbReference type="EC" id="2.7.11.1" evidence="3"/>
<evidence type="ECO:0000256" key="11">
    <source>
        <dbReference type="ARBA" id="ARBA00023242"/>
    </source>
</evidence>
<evidence type="ECO:0000259" key="14">
    <source>
        <dbReference type="PROSITE" id="PS51189"/>
    </source>
</evidence>
<dbReference type="InterPro" id="IPR011009">
    <property type="entry name" value="Kinase-like_dom_sf"/>
</dbReference>
<sequence length="1565" mass="176100">IIASVMAVMLPFFDQIAPFLILRMCTQPEQLVEACRIIYVLPEDFISTTLACTLPHLFAACEVRTNKALSCLLNVLMDSANQKGIDTHSVVKSSIVHLIAQLVIVMGDENSDVADSAIPALKKVERAMVPDGGTPSPDLPVFLKTYMLGVVSYVNEMLRDGRGKISVVMKRKILRSLGPMVKLIGPSISTVAPQIMATFQTMIGIPELSEVTLQSWHIFLSTPAPQDIGPHVGPTSAAFVSSWSTFSAVGRDLARKSLEYIVIDIGPKLGSYLDEVIALTSIPELDRARARLKQLRAAWSPKEELQKILDRAWSDNLTVAVQTLAELKNLMLKERKEFILATLFAAACREGDGTDALRLLAFECIGALGALDPDRCEIGTNGSTMIMLTNFTNEDDSIAFALHLIQDLLVGAFRSTSDIRYQSQLAFCIQELFKFCKFTPALVATGNHAAVPMKVRNRWNSLPKHVVETAAPLFEGRFAVPPYTTPQALTHPIYPCHSTYREWIQWWSVHLITRASGKTAQVIFGVFRQAVRNKDVVVAHHLLPHLVLNILISGDETDAQNIRKELLVVLEDQVDPDSTSSEDKKLLSAQVVFTLLDHLNKWVRIVRQELSTKKQDNKRSRSTGTNPLEEQLLRVDSILSSINENLMAKAALKCKAYARSLMNFERQIVTLREQSPHNKDLPAYYERLHEIYSHIDQPDGMEGVSTLILSPSLEHQIRQHESTGRWTSAQSCWEVRLQQSPDNLEFHLGLLRCLRNLGHYDTLRTHVRGVLTRNPEWQSALAGFQVESAWMVGAWDDVQDLVGRTTAQTSSSIVMARVLLAMRSKDTDAITASLYMSAARSVLGTPITAAGAKGYRRSYEVVLDLHLTHELELIYNALTSLPTGSQGHSQLRQRTVTQLNTVLTARLDATLPNFRTREPALSMRRTAFALTSSPRQTFAREIGRSWLASAKIARKAGQWQTAYSAMLQAQQSNTRFAFMESAKLVKATGEPLRALQELENSMRLLGLIDERPDVVDLPEDDNETKRMKAKAQVLRARWMNESERFQTQPIFNTFLSATELQTDWESCHFHLGQFHDECYKNLSKADQLARGMRMNASTVKSFSRAIKHGSKYVYQTVPRLLTIWLDLGEDRKMSGQETFKKLNEGVAKIIKDAPVYKWFTAFPQIVSRVGHENDEEYPKQALWLFTSVAKSTKSNREQRGKRILDKLTNNPASTRTGVSKLVSECTSMTNQLLDMCDFPRATSSLESDHQPFPPNAPTFAEFVDEIEIMRSLAKPRKITIRGSDGQVYMFLGKPKDDLRKDARLMDFNAIINKLLKANSESRRRQLHIRTYGVVTLNEECGFIQWVPNTIPLRPVLIKGYDAPRIKSWSAEMDDIFRRIKDASDKDAADLFQDKILAMFPPVFHDWFLETFPEPSAWLASRLAYGHTAAVMSMVGFILGLGDRHCENILLDVNTGDVVHVDFNCLFEKGKTLETPERVPFRLTQNMIDGLGVTRVEGVFRIACEVTMQLLRDNKDSLMSVLDAFIHDPLVEWEDEKRKLARRPAQSPLNEARVCSKTRPHTRGCG</sequence>
<feature type="region of interest" description="Disordered" evidence="12">
    <location>
        <begin position="1540"/>
        <end position="1565"/>
    </location>
</feature>
<protein>
    <recommendedName>
        <fullName evidence="3">non-specific serine/threonine protein kinase</fullName>
        <ecNumber evidence="3">2.7.11.1</ecNumber>
    </recommendedName>
</protein>
<keyword evidence="4" id="KW-0723">Serine/threonine-protein kinase</keyword>
<dbReference type="GO" id="GO:0000723">
    <property type="term" value="P:telomere maintenance"/>
    <property type="evidence" value="ECO:0007669"/>
    <property type="project" value="TreeGrafter"/>
</dbReference>
<dbReference type="GO" id="GO:0005694">
    <property type="term" value="C:chromosome"/>
    <property type="evidence" value="ECO:0007669"/>
    <property type="project" value="TreeGrafter"/>
</dbReference>
<evidence type="ECO:0000256" key="8">
    <source>
        <dbReference type="ARBA" id="ARBA00022777"/>
    </source>
</evidence>
<dbReference type="InterPro" id="IPR057564">
    <property type="entry name" value="HEAT_ATR"/>
</dbReference>
<comment type="caution">
    <text evidence="15">The sequence shown here is derived from an EMBL/GenBank/DDBJ whole genome shotgun (WGS) entry which is preliminary data.</text>
</comment>
<evidence type="ECO:0000256" key="6">
    <source>
        <dbReference type="ARBA" id="ARBA00022741"/>
    </source>
</evidence>
<dbReference type="InterPro" id="IPR016024">
    <property type="entry name" value="ARM-type_fold"/>
</dbReference>
<evidence type="ECO:0000256" key="1">
    <source>
        <dbReference type="ARBA" id="ARBA00004123"/>
    </source>
</evidence>
<evidence type="ECO:0000256" key="10">
    <source>
        <dbReference type="ARBA" id="ARBA00023204"/>
    </source>
</evidence>
<dbReference type="InterPro" id="IPR056802">
    <property type="entry name" value="ATR-like_M-HEAT"/>
</dbReference>
<keyword evidence="8" id="KW-0418">Kinase</keyword>
<accession>A0AAD7JS53</accession>
<evidence type="ECO:0000313" key="15">
    <source>
        <dbReference type="EMBL" id="KAJ7769587.1"/>
    </source>
</evidence>
<dbReference type="GO" id="GO:0004674">
    <property type="term" value="F:protein serine/threonine kinase activity"/>
    <property type="evidence" value="ECO:0007669"/>
    <property type="project" value="UniProtKB-KW"/>
</dbReference>
<dbReference type="InterPro" id="IPR012993">
    <property type="entry name" value="UME"/>
</dbReference>
<feature type="domain" description="PI3K/PI4K catalytic" evidence="13">
    <location>
        <begin position="1262"/>
        <end position="1565"/>
    </location>
</feature>
<reference evidence="15" key="1">
    <citation type="submission" date="2023-03" db="EMBL/GenBank/DDBJ databases">
        <title>Massive genome expansion in bonnet fungi (Mycena s.s.) driven by repeated elements and novel gene families across ecological guilds.</title>
        <authorList>
            <consortium name="Lawrence Berkeley National Laboratory"/>
            <person name="Harder C.B."/>
            <person name="Miyauchi S."/>
            <person name="Viragh M."/>
            <person name="Kuo A."/>
            <person name="Thoen E."/>
            <person name="Andreopoulos B."/>
            <person name="Lu D."/>
            <person name="Skrede I."/>
            <person name="Drula E."/>
            <person name="Henrissat B."/>
            <person name="Morin E."/>
            <person name="Kohler A."/>
            <person name="Barry K."/>
            <person name="LaButti K."/>
            <person name="Morin E."/>
            <person name="Salamov A."/>
            <person name="Lipzen A."/>
            <person name="Mereny Z."/>
            <person name="Hegedus B."/>
            <person name="Baldrian P."/>
            <person name="Stursova M."/>
            <person name="Weitz H."/>
            <person name="Taylor A."/>
            <person name="Grigoriev I.V."/>
            <person name="Nagy L.G."/>
            <person name="Martin F."/>
            <person name="Kauserud H."/>
        </authorList>
    </citation>
    <scope>NUCLEOTIDE SEQUENCE</scope>
    <source>
        <strain evidence="15">CBHHK188m</strain>
    </source>
</reference>
<keyword evidence="5" id="KW-0808">Transferase</keyword>
<dbReference type="InterPro" id="IPR036940">
    <property type="entry name" value="PI3/4_kinase_cat_sf"/>
</dbReference>
<keyword evidence="6" id="KW-0547">Nucleotide-binding</keyword>
<dbReference type="InterPro" id="IPR011990">
    <property type="entry name" value="TPR-like_helical_dom_sf"/>
</dbReference>
<feature type="non-terminal residue" evidence="15">
    <location>
        <position position="1565"/>
    </location>
</feature>
<dbReference type="PROSITE" id="PS50290">
    <property type="entry name" value="PI3_4_KINASE_3"/>
    <property type="match status" value="1"/>
</dbReference>
<dbReference type="Pfam" id="PF25030">
    <property type="entry name" value="M-HEAT_ATR"/>
    <property type="match status" value="1"/>
</dbReference>
<dbReference type="InterPro" id="IPR000403">
    <property type="entry name" value="PI3/4_kinase_cat_dom"/>
</dbReference>
<dbReference type="EMBL" id="JARJLG010000025">
    <property type="protein sequence ID" value="KAJ7769587.1"/>
    <property type="molecule type" value="Genomic_DNA"/>
</dbReference>
<dbReference type="Gene3D" id="3.30.1010.10">
    <property type="entry name" value="Phosphatidylinositol 3-kinase Catalytic Subunit, Chain A, domain 4"/>
    <property type="match status" value="1"/>
</dbReference>
<dbReference type="PANTHER" id="PTHR11139">
    <property type="entry name" value="ATAXIA TELANGIECTASIA MUTATED ATM -RELATED"/>
    <property type="match status" value="1"/>
</dbReference>
<feature type="compositionally biased region" description="Basic residues" evidence="12">
    <location>
        <begin position="1555"/>
        <end position="1565"/>
    </location>
</feature>
<evidence type="ECO:0000256" key="12">
    <source>
        <dbReference type="SAM" id="MobiDB-lite"/>
    </source>
</evidence>
<dbReference type="SMART" id="SM00146">
    <property type="entry name" value="PI3Kc"/>
    <property type="match status" value="1"/>
</dbReference>
<comment type="similarity">
    <text evidence="2">Belongs to the PI3/PI4-kinase family. ATM subfamily.</text>
</comment>
<dbReference type="GO" id="GO:0006281">
    <property type="term" value="P:DNA repair"/>
    <property type="evidence" value="ECO:0007669"/>
    <property type="project" value="UniProtKB-KW"/>
</dbReference>
<keyword evidence="16" id="KW-1185">Reference proteome</keyword>
<dbReference type="GO" id="GO:0005524">
    <property type="term" value="F:ATP binding"/>
    <property type="evidence" value="ECO:0007669"/>
    <property type="project" value="UniProtKB-KW"/>
</dbReference>
<dbReference type="PROSITE" id="PS51189">
    <property type="entry name" value="FAT"/>
    <property type="match status" value="1"/>
</dbReference>
<evidence type="ECO:0000256" key="9">
    <source>
        <dbReference type="ARBA" id="ARBA00022840"/>
    </source>
</evidence>
<dbReference type="SUPFAM" id="SSF48452">
    <property type="entry name" value="TPR-like"/>
    <property type="match status" value="1"/>
</dbReference>
<evidence type="ECO:0000256" key="3">
    <source>
        <dbReference type="ARBA" id="ARBA00012513"/>
    </source>
</evidence>
<dbReference type="PROSITE" id="PS00916">
    <property type="entry name" value="PI3_4_KINASE_2"/>
    <property type="match status" value="1"/>
</dbReference>
<organism evidence="15 16">
    <name type="scientific">Mycena maculata</name>
    <dbReference type="NCBI Taxonomy" id="230809"/>
    <lineage>
        <taxon>Eukaryota</taxon>
        <taxon>Fungi</taxon>
        <taxon>Dikarya</taxon>
        <taxon>Basidiomycota</taxon>
        <taxon>Agaricomycotina</taxon>
        <taxon>Agaricomycetes</taxon>
        <taxon>Agaricomycetidae</taxon>
        <taxon>Agaricales</taxon>
        <taxon>Marasmiineae</taxon>
        <taxon>Mycenaceae</taxon>
        <taxon>Mycena</taxon>
    </lineage>
</organism>
<dbReference type="GO" id="GO:0000077">
    <property type="term" value="P:DNA damage checkpoint signaling"/>
    <property type="evidence" value="ECO:0007669"/>
    <property type="project" value="TreeGrafter"/>
</dbReference>
<dbReference type="Pfam" id="PF08064">
    <property type="entry name" value="UME"/>
    <property type="match status" value="1"/>
</dbReference>
<dbReference type="InterPro" id="IPR014009">
    <property type="entry name" value="PIK_FAT"/>
</dbReference>
<evidence type="ECO:0000256" key="4">
    <source>
        <dbReference type="ARBA" id="ARBA00022527"/>
    </source>
</evidence>
<keyword evidence="10" id="KW-0234">DNA repair</keyword>
<keyword evidence="7" id="KW-0227">DNA damage</keyword>
<dbReference type="Pfam" id="PF23593">
    <property type="entry name" value="HEAT_ATR"/>
    <property type="match status" value="1"/>
</dbReference>
<dbReference type="InterPro" id="IPR003151">
    <property type="entry name" value="PIK-rel_kinase_FAT"/>
</dbReference>
<dbReference type="SUPFAM" id="SSF56112">
    <property type="entry name" value="Protein kinase-like (PK-like)"/>
    <property type="match status" value="1"/>
</dbReference>
<dbReference type="Pfam" id="PF02259">
    <property type="entry name" value="FAT"/>
    <property type="match status" value="1"/>
</dbReference>
<dbReference type="Pfam" id="PF00454">
    <property type="entry name" value="PI3_PI4_kinase"/>
    <property type="match status" value="1"/>
</dbReference>
<evidence type="ECO:0000256" key="2">
    <source>
        <dbReference type="ARBA" id="ARBA00010769"/>
    </source>
</evidence>
<dbReference type="SMART" id="SM00802">
    <property type="entry name" value="UME"/>
    <property type="match status" value="1"/>
</dbReference>
<dbReference type="PANTHER" id="PTHR11139:SF125">
    <property type="entry name" value="SERINE_THREONINE-PROTEIN KINASE MEC1"/>
    <property type="match status" value="1"/>
</dbReference>
<name>A0AAD7JS53_9AGAR</name>
<dbReference type="Gene3D" id="1.10.1070.11">
    <property type="entry name" value="Phosphatidylinositol 3-/4-kinase, catalytic domain"/>
    <property type="match status" value="1"/>
</dbReference>
<dbReference type="GO" id="GO:0005634">
    <property type="term" value="C:nucleus"/>
    <property type="evidence" value="ECO:0007669"/>
    <property type="project" value="UniProtKB-SubCell"/>
</dbReference>
<dbReference type="CDD" id="cd00892">
    <property type="entry name" value="PIKKc_ATR"/>
    <property type="match status" value="1"/>
</dbReference>
<dbReference type="InterPro" id="IPR050517">
    <property type="entry name" value="DDR_Repair_Kinase"/>
</dbReference>